<dbReference type="NCBIfam" id="TIGR02563">
    <property type="entry name" value="cas_Csy4"/>
    <property type="match status" value="1"/>
</dbReference>
<evidence type="ECO:0000313" key="1">
    <source>
        <dbReference type="EMBL" id="MFC1851710.1"/>
    </source>
</evidence>
<name>A0ABV6YZU0_UNCC1</name>
<dbReference type="CDD" id="cd09739">
    <property type="entry name" value="Cas6_I-F"/>
    <property type="match status" value="1"/>
</dbReference>
<evidence type="ECO:0000313" key="2">
    <source>
        <dbReference type="Proteomes" id="UP001594351"/>
    </source>
</evidence>
<dbReference type="Gene3D" id="3.30.70.2540">
    <property type="entry name" value="CRISPR-associated endoribonuclease Cas6/Csy4"/>
    <property type="match status" value="1"/>
</dbReference>
<gene>
    <name evidence="1" type="primary">cas6f</name>
    <name evidence="1" type="ORF">ACFL27_16085</name>
</gene>
<dbReference type="Pfam" id="PF09618">
    <property type="entry name" value="Cas_Csy4"/>
    <property type="match status" value="1"/>
</dbReference>
<dbReference type="EMBL" id="JBHPBY010000217">
    <property type="protein sequence ID" value="MFC1851710.1"/>
    <property type="molecule type" value="Genomic_DNA"/>
</dbReference>
<organism evidence="1 2">
    <name type="scientific">candidate division CSSED10-310 bacterium</name>
    <dbReference type="NCBI Taxonomy" id="2855610"/>
    <lineage>
        <taxon>Bacteria</taxon>
        <taxon>Bacteria division CSSED10-310</taxon>
    </lineage>
</organism>
<comment type="caution">
    <text evidence="1">The sequence shown here is derived from an EMBL/GenBank/DDBJ whole genome shotgun (WGS) entry which is preliminary data.</text>
</comment>
<reference evidence="1 2" key="1">
    <citation type="submission" date="2024-09" db="EMBL/GenBank/DDBJ databases">
        <title>Laminarin stimulates single cell rates of sulfate reduction while oxygen inhibits transcriptomic activity in coastal marine sediment.</title>
        <authorList>
            <person name="Lindsay M."/>
            <person name="Orcutt B."/>
            <person name="Emerson D."/>
            <person name="Stepanauskas R."/>
            <person name="D'Angelo T."/>
        </authorList>
    </citation>
    <scope>NUCLEOTIDE SEQUENCE [LARGE SCALE GENOMIC DNA]</scope>
    <source>
        <strain evidence="1">SAG AM-311-K15</strain>
    </source>
</reference>
<dbReference type="InterPro" id="IPR042564">
    <property type="entry name" value="CRISPR-Cas6/Csy4_sf"/>
</dbReference>
<protein>
    <submittedName>
        <fullName evidence="1">Type I-F CRISPR-associated endoribonuclease Cas6/Csy4</fullName>
    </submittedName>
</protein>
<keyword evidence="2" id="KW-1185">Reference proteome</keyword>
<accession>A0ABV6YZU0</accession>
<dbReference type="Proteomes" id="UP001594351">
    <property type="component" value="Unassembled WGS sequence"/>
</dbReference>
<sequence length="198" mass="23217">MKYYQDITLLPAAEVNSGFLWQKVYQQVHLALVEMKTPDNRSKIAVSFPEYGEKKFPLGNKLRLFAETQELLKKLDMANWLKRLADYSHCTAIREVPRSVSQFAYFKRKQVDTNIQRLSRRRAKRKGVSLEQALKDYSGFKDKETNLPFVNIVSLSKEKKRFRLFILREIVKKHSPGEFSCYGLSSRESDKQATVPWF</sequence>
<dbReference type="InterPro" id="IPR013396">
    <property type="entry name" value="CRISPR-assoc_prot_Csy4"/>
</dbReference>
<proteinExistence type="predicted"/>